<gene>
    <name evidence="2" type="primary">ORF110916</name>
</gene>
<reference evidence="2" key="1">
    <citation type="submission" date="2014-12" db="EMBL/GenBank/DDBJ databases">
        <title>Insight into the proteome of Arion vulgaris.</title>
        <authorList>
            <person name="Aradska J."/>
            <person name="Bulat T."/>
            <person name="Smidak R."/>
            <person name="Sarate P."/>
            <person name="Gangsoo J."/>
            <person name="Sialana F."/>
            <person name="Bilban M."/>
            <person name="Lubec G."/>
        </authorList>
    </citation>
    <scope>NUCLEOTIDE SEQUENCE</scope>
    <source>
        <tissue evidence="2">Skin</tissue>
    </source>
</reference>
<dbReference type="EMBL" id="HACG01031723">
    <property type="protein sequence ID" value="CEK78588.1"/>
    <property type="molecule type" value="Transcribed_RNA"/>
</dbReference>
<organism evidence="2">
    <name type="scientific">Arion vulgaris</name>
    <dbReference type="NCBI Taxonomy" id="1028688"/>
    <lineage>
        <taxon>Eukaryota</taxon>
        <taxon>Metazoa</taxon>
        <taxon>Spiralia</taxon>
        <taxon>Lophotrochozoa</taxon>
        <taxon>Mollusca</taxon>
        <taxon>Gastropoda</taxon>
        <taxon>Heterobranchia</taxon>
        <taxon>Euthyneura</taxon>
        <taxon>Panpulmonata</taxon>
        <taxon>Eupulmonata</taxon>
        <taxon>Stylommatophora</taxon>
        <taxon>Helicina</taxon>
        <taxon>Arionoidea</taxon>
        <taxon>Arionidae</taxon>
        <taxon>Arion</taxon>
    </lineage>
</organism>
<accession>A0A0B7ACU9</accession>
<dbReference type="AlphaFoldDB" id="A0A0B7ACU9"/>
<proteinExistence type="predicted"/>
<evidence type="ECO:0000313" key="2">
    <source>
        <dbReference type="EMBL" id="CEK78588.1"/>
    </source>
</evidence>
<sequence>MIRFYEPIIWHQRGIRSHSVFNDRSYAMPVRRREPVYIPPRTTKYSSYHDYGIDDSINRADYLSNAVLEDTFEAASRSRGKDHALLRNVNAAIDSTERHVTPRVAAISRRVRASTLPPVPRTFPVQQQVYRQPYNQVAESLLDRQSPSRPVIFLLSPNDNDNYYNDNAYASDPVVLSQAEVPWYLRARASSIPPPDYRNVRAASQPPKSRSYQPIYTPPTQLTTANLWAHSPLSRRSSLAGTARARSVEPSLRPYLYGRSPLYPSIPSSQLWAHRPNILSKDVDRLARARTDASQFNPGGLRRSVSVPHNFDKASDYYGTIPSVQGRALSRYLYAHRGRFGKGSKPQRPSLEDFPLVYVPWKGVGPSNRSKAAVIGNKLEAATNGVKPRRRPRSEFAANKLRELKIAEIERKYSKF</sequence>
<name>A0A0B7ACU9_9EUPU</name>
<feature type="region of interest" description="Disordered" evidence="1">
    <location>
        <begin position="196"/>
        <end position="215"/>
    </location>
</feature>
<protein>
    <submittedName>
        <fullName evidence="2">Uncharacterized protein</fullName>
    </submittedName>
</protein>
<feature type="compositionally biased region" description="Polar residues" evidence="1">
    <location>
        <begin position="206"/>
        <end position="215"/>
    </location>
</feature>
<evidence type="ECO:0000256" key="1">
    <source>
        <dbReference type="SAM" id="MobiDB-lite"/>
    </source>
</evidence>